<keyword evidence="1" id="KW-0812">Transmembrane</keyword>
<dbReference type="EMBL" id="JANAVB010040624">
    <property type="protein sequence ID" value="KAJ6797771.1"/>
    <property type="molecule type" value="Genomic_DNA"/>
</dbReference>
<accession>A0AAX6E1D3</accession>
<dbReference type="AlphaFoldDB" id="A0AAX6E1D3"/>
<feature type="transmembrane region" description="Helical" evidence="1">
    <location>
        <begin position="155"/>
        <end position="175"/>
    </location>
</feature>
<name>A0AAX6E1D3_IRIPA</name>
<gene>
    <name evidence="2" type="ORF">M6B38_216205</name>
</gene>
<evidence type="ECO:0000313" key="2">
    <source>
        <dbReference type="EMBL" id="KAJ6797771.1"/>
    </source>
</evidence>
<keyword evidence="3" id="KW-1185">Reference proteome</keyword>
<organism evidence="2 3">
    <name type="scientific">Iris pallida</name>
    <name type="common">Sweet iris</name>
    <dbReference type="NCBI Taxonomy" id="29817"/>
    <lineage>
        <taxon>Eukaryota</taxon>
        <taxon>Viridiplantae</taxon>
        <taxon>Streptophyta</taxon>
        <taxon>Embryophyta</taxon>
        <taxon>Tracheophyta</taxon>
        <taxon>Spermatophyta</taxon>
        <taxon>Magnoliopsida</taxon>
        <taxon>Liliopsida</taxon>
        <taxon>Asparagales</taxon>
        <taxon>Iridaceae</taxon>
        <taxon>Iridoideae</taxon>
        <taxon>Irideae</taxon>
        <taxon>Iris</taxon>
    </lineage>
</organism>
<reference evidence="2" key="1">
    <citation type="journal article" date="2023" name="GigaByte">
        <title>Genome assembly of the bearded iris, Iris pallida Lam.</title>
        <authorList>
            <person name="Bruccoleri R.E."/>
            <person name="Oakeley E.J."/>
            <person name="Faust A.M.E."/>
            <person name="Altorfer M."/>
            <person name="Dessus-Babus S."/>
            <person name="Burckhardt D."/>
            <person name="Oertli M."/>
            <person name="Naumann U."/>
            <person name="Petersen F."/>
            <person name="Wong J."/>
        </authorList>
    </citation>
    <scope>NUCLEOTIDE SEQUENCE</scope>
    <source>
        <strain evidence="2">GSM-AAB239-AS_SAM_17_03QT</strain>
    </source>
</reference>
<proteinExistence type="predicted"/>
<sequence>MLLLLHPHPLLMVTRPLLLLLLLPYLPLPFRPVARRRRRPHEGPGVVGAHRRAPVEDLHSPIQPQKPLLQWNYHQQRRKRRRPTPEERVVRVRPVKLRPQFRRRWGFAEPRRGIRVLPGLLRPLRQAARGPRPEGRVAALRSPAAGDRWLGLPSFLFLFLSISGIFVGVVCANVYLNNNNNNSSSNMWWRVLYVFLDVLLFVGVYM</sequence>
<reference evidence="2" key="2">
    <citation type="submission" date="2023-04" db="EMBL/GenBank/DDBJ databases">
        <authorList>
            <person name="Bruccoleri R.E."/>
            <person name="Oakeley E.J."/>
            <person name="Faust A.-M."/>
            <person name="Dessus-Babus S."/>
            <person name="Altorfer M."/>
            <person name="Burckhardt D."/>
            <person name="Oertli M."/>
            <person name="Naumann U."/>
            <person name="Petersen F."/>
            <person name="Wong J."/>
        </authorList>
    </citation>
    <scope>NUCLEOTIDE SEQUENCE</scope>
    <source>
        <strain evidence="2">GSM-AAB239-AS_SAM_17_03QT</strain>
        <tissue evidence="2">Leaf</tissue>
    </source>
</reference>
<feature type="transmembrane region" description="Helical" evidence="1">
    <location>
        <begin position="187"/>
        <end position="205"/>
    </location>
</feature>
<dbReference type="Proteomes" id="UP001140949">
    <property type="component" value="Unassembled WGS sequence"/>
</dbReference>
<keyword evidence="1" id="KW-1133">Transmembrane helix</keyword>
<evidence type="ECO:0000256" key="1">
    <source>
        <dbReference type="SAM" id="Phobius"/>
    </source>
</evidence>
<protein>
    <submittedName>
        <fullName evidence="2">Uncharacterized protein</fullName>
    </submittedName>
</protein>
<feature type="transmembrane region" description="Helical" evidence="1">
    <location>
        <begin position="12"/>
        <end position="30"/>
    </location>
</feature>
<evidence type="ECO:0000313" key="3">
    <source>
        <dbReference type="Proteomes" id="UP001140949"/>
    </source>
</evidence>
<keyword evidence="1" id="KW-0472">Membrane</keyword>
<comment type="caution">
    <text evidence="2">The sequence shown here is derived from an EMBL/GenBank/DDBJ whole genome shotgun (WGS) entry which is preliminary data.</text>
</comment>